<evidence type="ECO:0000313" key="3">
    <source>
        <dbReference type="EMBL" id="KAE8980952.1"/>
    </source>
</evidence>
<dbReference type="Proteomes" id="UP000434957">
    <property type="component" value="Unassembled WGS sequence"/>
</dbReference>
<name>A0A6A4CF09_9STRA</name>
<proteinExistence type="predicted"/>
<evidence type="ECO:0000313" key="6">
    <source>
        <dbReference type="Proteomes" id="UP000434957"/>
    </source>
</evidence>
<evidence type="ECO:0000256" key="1">
    <source>
        <dbReference type="SAM" id="MobiDB-lite"/>
    </source>
</evidence>
<dbReference type="OrthoDB" id="128083at2759"/>
<dbReference type="EMBL" id="QXFU01003029">
    <property type="protein sequence ID" value="KAE8979069.1"/>
    <property type="molecule type" value="Genomic_DNA"/>
</dbReference>
<sequence>MLFRMTSNIVKTTVDHPTALNTLSKSLSANLAASIQPHQQHRPAQKTKEGQVQGPTRAVPTKRPTRP</sequence>
<evidence type="ECO:0000313" key="4">
    <source>
        <dbReference type="EMBL" id="KAE9290026.1"/>
    </source>
</evidence>
<dbReference type="AlphaFoldDB" id="A0A6A4CF09"/>
<feature type="region of interest" description="Disordered" evidence="1">
    <location>
        <begin position="31"/>
        <end position="67"/>
    </location>
</feature>
<accession>A0A6A4CF09</accession>
<evidence type="ECO:0000313" key="7">
    <source>
        <dbReference type="Proteomes" id="UP000435112"/>
    </source>
</evidence>
<organism evidence="4 6">
    <name type="scientific">Phytophthora rubi</name>
    <dbReference type="NCBI Taxonomy" id="129364"/>
    <lineage>
        <taxon>Eukaryota</taxon>
        <taxon>Sar</taxon>
        <taxon>Stramenopiles</taxon>
        <taxon>Oomycota</taxon>
        <taxon>Peronosporomycetes</taxon>
        <taxon>Peronosporales</taxon>
        <taxon>Peronosporaceae</taxon>
        <taxon>Phytophthora</taxon>
    </lineage>
</organism>
<keyword evidence="6" id="KW-1185">Reference proteome</keyword>
<evidence type="ECO:0000313" key="2">
    <source>
        <dbReference type="EMBL" id="KAE8979069.1"/>
    </source>
</evidence>
<dbReference type="EMBL" id="QXFT01003042">
    <property type="protein sequence ID" value="KAE9290026.1"/>
    <property type="molecule type" value="Genomic_DNA"/>
</dbReference>
<dbReference type="Proteomes" id="UP000435112">
    <property type="component" value="Unassembled WGS sequence"/>
</dbReference>
<dbReference type="EMBL" id="QXFV01003001">
    <property type="protein sequence ID" value="KAE8980952.1"/>
    <property type="molecule type" value="Genomic_DNA"/>
</dbReference>
<evidence type="ECO:0000313" key="5">
    <source>
        <dbReference type="Proteomes" id="UP000429607"/>
    </source>
</evidence>
<dbReference type="Proteomes" id="UP000429607">
    <property type="component" value="Unassembled WGS sequence"/>
</dbReference>
<gene>
    <name evidence="3" type="ORF">PR001_g24143</name>
    <name evidence="2" type="ORF">PR002_g24521</name>
    <name evidence="4" type="ORF">PR003_g25394</name>
</gene>
<reference evidence="4 6" key="1">
    <citation type="submission" date="2018-08" db="EMBL/GenBank/DDBJ databases">
        <title>Genomic investigation of the strawberry pathogen Phytophthora fragariae indicates pathogenicity is determined by transcriptional variation in three key races.</title>
        <authorList>
            <person name="Adams T.M."/>
            <person name="Armitage A.D."/>
            <person name="Sobczyk M.K."/>
            <person name="Bates H.J."/>
            <person name="Dunwell J.M."/>
            <person name="Nellist C.F."/>
            <person name="Harrison R.J."/>
        </authorList>
    </citation>
    <scope>NUCLEOTIDE SEQUENCE [LARGE SCALE GENOMIC DNA]</scope>
    <source>
        <strain evidence="3 5">SCRP249</strain>
        <strain evidence="2 7">SCRP324</strain>
        <strain evidence="4 6">SCRP333</strain>
    </source>
</reference>
<protein>
    <submittedName>
        <fullName evidence="4">Uncharacterized protein</fullName>
    </submittedName>
</protein>
<comment type="caution">
    <text evidence="4">The sequence shown here is derived from an EMBL/GenBank/DDBJ whole genome shotgun (WGS) entry which is preliminary data.</text>
</comment>